<dbReference type="EMBL" id="BAAAUX010000010">
    <property type="protein sequence ID" value="GAA2783599.1"/>
    <property type="molecule type" value="Genomic_DNA"/>
</dbReference>
<dbReference type="RefSeq" id="WP_344678931.1">
    <property type="nucleotide sequence ID" value="NZ_BAAAUX010000010.1"/>
</dbReference>
<reference evidence="1 2" key="1">
    <citation type="journal article" date="2019" name="Int. J. Syst. Evol. Microbiol.">
        <title>The Global Catalogue of Microorganisms (GCM) 10K type strain sequencing project: providing services to taxonomists for standard genome sequencing and annotation.</title>
        <authorList>
            <consortium name="The Broad Institute Genomics Platform"/>
            <consortium name="The Broad Institute Genome Sequencing Center for Infectious Disease"/>
            <person name="Wu L."/>
            <person name="Ma J."/>
        </authorList>
    </citation>
    <scope>NUCLEOTIDE SEQUENCE [LARGE SCALE GENOMIC DNA]</scope>
    <source>
        <strain evidence="1 2">JCM 9383</strain>
    </source>
</reference>
<evidence type="ECO:0000313" key="2">
    <source>
        <dbReference type="Proteomes" id="UP001500979"/>
    </source>
</evidence>
<name>A0ABN3V8H2_9PSEU</name>
<accession>A0ABN3V8H2</accession>
<dbReference type="Proteomes" id="UP001500979">
    <property type="component" value="Unassembled WGS sequence"/>
</dbReference>
<protein>
    <submittedName>
        <fullName evidence="1">Uncharacterized protein</fullName>
    </submittedName>
</protein>
<sequence>MTWPSDQAGYYNDMREWRDRLPCGGTVGVMGPTGCAFNNTEGKEQLPEIKLRLIR</sequence>
<evidence type="ECO:0000313" key="1">
    <source>
        <dbReference type="EMBL" id="GAA2783599.1"/>
    </source>
</evidence>
<gene>
    <name evidence="1" type="ORF">GCM10010470_16980</name>
</gene>
<comment type="caution">
    <text evidence="1">The sequence shown here is derived from an EMBL/GenBank/DDBJ whole genome shotgun (WGS) entry which is preliminary data.</text>
</comment>
<keyword evidence="2" id="KW-1185">Reference proteome</keyword>
<organism evidence="1 2">
    <name type="scientific">Saccharopolyspora taberi</name>
    <dbReference type="NCBI Taxonomy" id="60895"/>
    <lineage>
        <taxon>Bacteria</taxon>
        <taxon>Bacillati</taxon>
        <taxon>Actinomycetota</taxon>
        <taxon>Actinomycetes</taxon>
        <taxon>Pseudonocardiales</taxon>
        <taxon>Pseudonocardiaceae</taxon>
        <taxon>Saccharopolyspora</taxon>
    </lineage>
</organism>
<proteinExistence type="predicted"/>